<reference evidence="2" key="1">
    <citation type="submission" date="2017-02" db="EMBL/GenBank/DDBJ databases">
        <title>Natronthermophilus aegyptiacus gen. nov.,sp. nov., an aerobic, extremely halophilic alkalithermophilic archaeon isolated from the athalassohaline Wadi An Natrun, Egypt.</title>
        <authorList>
            <person name="Zhao B."/>
        </authorList>
    </citation>
    <scope>NUCLEOTIDE SEQUENCE [LARGE SCALE GENOMIC DNA]</scope>
    <source>
        <strain evidence="2">JW/NM-HA 15</strain>
    </source>
</reference>
<evidence type="ECO:0000313" key="1">
    <source>
        <dbReference type="EMBL" id="ARS90770.1"/>
    </source>
</evidence>
<dbReference type="Proteomes" id="UP000250088">
    <property type="component" value="Chromosome"/>
</dbReference>
<organism evidence="1 2">
    <name type="scientific">Natrarchaeobaculum aegyptiacum</name>
    <dbReference type="NCBI Taxonomy" id="745377"/>
    <lineage>
        <taxon>Archaea</taxon>
        <taxon>Methanobacteriati</taxon>
        <taxon>Methanobacteriota</taxon>
        <taxon>Stenosarchaea group</taxon>
        <taxon>Halobacteria</taxon>
        <taxon>Halobacteriales</taxon>
        <taxon>Natrialbaceae</taxon>
        <taxon>Natrarchaeobaculum</taxon>
    </lineage>
</organism>
<keyword evidence="2" id="KW-1185">Reference proteome</keyword>
<evidence type="ECO:0000313" key="2">
    <source>
        <dbReference type="Proteomes" id="UP000250088"/>
    </source>
</evidence>
<dbReference type="RefSeq" id="WP_086889138.1">
    <property type="nucleotide sequence ID" value="NZ_CP019893.1"/>
</dbReference>
<dbReference type="AlphaFoldDB" id="A0A2Z2HUD3"/>
<dbReference type="KEGG" id="naj:B1756_14245"/>
<dbReference type="GeneID" id="68749369"/>
<dbReference type="EMBL" id="CP019893">
    <property type="protein sequence ID" value="ARS90770.1"/>
    <property type="molecule type" value="Genomic_DNA"/>
</dbReference>
<sequence length="120" mass="12526">MTYSAIADVTTAIVELLREHAAEAATPLDPSGIEAVAPDAVDSLSGLELAVYPYRIATDNRGPGASLPATHDLTGDLVGFAFGRRIGIDLHLDLCFGQHRDGCVGLLQRVDDLPASNGAN</sequence>
<accession>A0A2Z2HUD3</accession>
<protein>
    <submittedName>
        <fullName evidence="1">Uncharacterized protein</fullName>
    </submittedName>
</protein>
<proteinExistence type="predicted"/>
<gene>
    <name evidence="1" type="ORF">B1756_14245</name>
</gene>
<name>A0A2Z2HUD3_9EURY</name>